<dbReference type="Proteomes" id="UP000886653">
    <property type="component" value="Unassembled WGS sequence"/>
</dbReference>
<dbReference type="AlphaFoldDB" id="A0A9P6NRZ3"/>
<reference evidence="1" key="1">
    <citation type="submission" date="2013-11" db="EMBL/GenBank/DDBJ databases">
        <title>Genome sequence of the fusiform rust pathogen reveals effectors for host alternation and coevolution with pine.</title>
        <authorList>
            <consortium name="DOE Joint Genome Institute"/>
            <person name="Smith K."/>
            <person name="Pendleton A."/>
            <person name="Kubisiak T."/>
            <person name="Anderson C."/>
            <person name="Salamov A."/>
            <person name="Aerts A."/>
            <person name="Riley R."/>
            <person name="Clum A."/>
            <person name="Lindquist E."/>
            <person name="Ence D."/>
            <person name="Campbell M."/>
            <person name="Kronenberg Z."/>
            <person name="Feau N."/>
            <person name="Dhillon B."/>
            <person name="Hamelin R."/>
            <person name="Burleigh J."/>
            <person name="Smith J."/>
            <person name="Yandell M."/>
            <person name="Nelson C."/>
            <person name="Grigoriev I."/>
            <person name="Davis J."/>
        </authorList>
    </citation>
    <scope>NUCLEOTIDE SEQUENCE</scope>
    <source>
        <strain evidence="1">G11</strain>
    </source>
</reference>
<name>A0A9P6NRZ3_9BASI</name>
<proteinExistence type="predicted"/>
<sequence>MSLSPKLAATLAQLSSHIEEISITQAIDSRVDSRVDAWLDARIPQAIDSWIDPYVDAQLTTRVTQAVDTRIDSRVDAQLTAHDDSCLAAFNSLLSEPSESFNKIYNENKNYIEEYQNRVLPKTIKELAPTILHHSDPSLLVGECPLHRTQ</sequence>
<keyword evidence="2" id="KW-1185">Reference proteome</keyword>
<evidence type="ECO:0000313" key="1">
    <source>
        <dbReference type="EMBL" id="KAG0152325.1"/>
    </source>
</evidence>
<dbReference type="EMBL" id="MU167208">
    <property type="protein sequence ID" value="KAG0152325.1"/>
    <property type="molecule type" value="Genomic_DNA"/>
</dbReference>
<comment type="caution">
    <text evidence="1">The sequence shown here is derived from an EMBL/GenBank/DDBJ whole genome shotgun (WGS) entry which is preliminary data.</text>
</comment>
<organism evidence="1 2">
    <name type="scientific">Cronartium quercuum f. sp. fusiforme G11</name>
    <dbReference type="NCBI Taxonomy" id="708437"/>
    <lineage>
        <taxon>Eukaryota</taxon>
        <taxon>Fungi</taxon>
        <taxon>Dikarya</taxon>
        <taxon>Basidiomycota</taxon>
        <taxon>Pucciniomycotina</taxon>
        <taxon>Pucciniomycetes</taxon>
        <taxon>Pucciniales</taxon>
        <taxon>Coleosporiaceae</taxon>
        <taxon>Cronartium</taxon>
    </lineage>
</organism>
<accession>A0A9P6NRZ3</accession>
<evidence type="ECO:0000313" key="2">
    <source>
        <dbReference type="Proteomes" id="UP000886653"/>
    </source>
</evidence>
<gene>
    <name evidence="1" type="ORF">CROQUDRAFT_102848</name>
</gene>
<protein>
    <submittedName>
        <fullName evidence="1">Uncharacterized protein</fullName>
    </submittedName>
</protein>